<dbReference type="GO" id="GO:0016747">
    <property type="term" value="F:acyltransferase activity, transferring groups other than amino-acyl groups"/>
    <property type="evidence" value="ECO:0007669"/>
    <property type="project" value="InterPro"/>
</dbReference>
<dbReference type="PROSITE" id="PS51186">
    <property type="entry name" value="GNAT"/>
    <property type="match status" value="1"/>
</dbReference>
<dbReference type="Proteomes" id="UP000257039">
    <property type="component" value="Unassembled WGS sequence"/>
</dbReference>
<dbReference type="InterPro" id="IPR051531">
    <property type="entry name" value="N-acetyltransferase"/>
</dbReference>
<dbReference type="Pfam" id="PF13302">
    <property type="entry name" value="Acetyltransf_3"/>
    <property type="match status" value="1"/>
</dbReference>
<protein>
    <submittedName>
        <fullName evidence="2">N-acetyltransferase</fullName>
    </submittedName>
</protein>
<sequence length="183" mass="20905">MIIVETERLVIRYLTEKDSDFIFKLYNTKPFLTFVGDKNIRSTNDAKAYLIDGPTRMYAQEGVGLYLVESKDEQTPLGICGLIKRDTLDSIDIGYGFLPEYCGYGYAYESACAVLKYAKQILKLKRVVAITTPDNVQCIRLLTKLGLEYIEELGENCKSDEVYSVGSKEFSYDKKMRLYAINF</sequence>
<evidence type="ECO:0000259" key="1">
    <source>
        <dbReference type="PROSITE" id="PS51186"/>
    </source>
</evidence>
<accession>A0A4V1IP06</accession>
<organism evidence="2 3">
    <name type="scientific">Zooshikella ganghwensis</name>
    <dbReference type="NCBI Taxonomy" id="202772"/>
    <lineage>
        <taxon>Bacteria</taxon>
        <taxon>Pseudomonadati</taxon>
        <taxon>Pseudomonadota</taxon>
        <taxon>Gammaproteobacteria</taxon>
        <taxon>Oceanospirillales</taxon>
        <taxon>Zooshikellaceae</taxon>
        <taxon>Zooshikella</taxon>
    </lineage>
</organism>
<name>A0A4V1IP06_9GAMM</name>
<dbReference type="EMBL" id="NDXW01000001">
    <property type="protein sequence ID" value="RDH45561.1"/>
    <property type="molecule type" value="Genomic_DNA"/>
</dbReference>
<dbReference type="PANTHER" id="PTHR43792:SF1">
    <property type="entry name" value="N-ACETYLTRANSFERASE DOMAIN-CONTAINING PROTEIN"/>
    <property type="match status" value="1"/>
</dbReference>
<proteinExistence type="predicted"/>
<dbReference type="SUPFAM" id="SSF55729">
    <property type="entry name" value="Acyl-CoA N-acyltransferases (Nat)"/>
    <property type="match status" value="1"/>
</dbReference>
<reference evidence="2 3" key="1">
    <citation type="submission" date="2017-04" db="EMBL/GenBank/DDBJ databases">
        <title>Draft genome sequence of Zooshikella ganghwensis VG4 isolated from Red Sea sediments.</title>
        <authorList>
            <person name="Rehman Z."/>
            <person name="Alam I."/>
            <person name="Kamau A."/>
            <person name="Bajic V."/>
            <person name="Leiknes T."/>
        </authorList>
    </citation>
    <scope>NUCLEOTIDE SEQUENCE [LARGE SCALE GENOMIC DNA]</scope>
    <source>
        <strain evidence="2 3">VG4</strain>
    </source>
</reference>
<keyword evidence="3" id="KW-1185">Reference proteome</keyword>
<gene>
    <name evidence="2" type="ORF">B9G39_20065</name>
</gene>
<evidence type="ECO:0000313" key="3">
    <source>
        <dbReference type="Proteomes" id="UP000257039"/>
    </source>
</evidence>
<dbReference type="InterPro" id="IPR000182">
    <property type="entry name" value="GNAT_dom"/>
</dbReference>
<keyword evidence="2" id="KW-0808">Transferase</keyword>
<dbReference type="InterPro" id="IPR016181">
    <property type="entry name" value="Acyl_CoA_acyltransferase"/>
</dbReference>
<comment type="caution">
    <text evidence="2">The sequence shown here is derived from an EMBL/GenBank/DDBJ whole genome shotgun (WGS) entry which is preliminary data.</text>
</comment>
<dbReference type="RefSeq" id="WP_094788502.1">
    <property type="nucleotide sequence ID" value="NZ_NDXW01000001.1"/>
</dbReference>
<dbReference type="Gene3D" id="3.40.630.30">
    <property type="match status" value="1"/>
</dbReference>
<dbReference type="PANTHER" id="PTHR43792">
    <property type="entry name" value="GNAT FAMILY, PUTATIVE (AFU_ORTHOLOGUE AFUA_3G00765)-RELATED-RELATED"/>
    <property type="match status" value="1"/>
</dbReference>
<dbReference type="AlphaFoldDB" id="A0A4V1IP06"/>
<evidence type="ECO:0000313" key="2">
    <source>
        <dbReference type="EMBL" id="RDH45561.1"/>
    </source>
</evidence>
<feature type="domain" description="N-acetyltransferase" evidence="1">
    <location>
        <begin position="9"/>
        <end position="177"/>
    </location>
</feature>